<keyword evidence="1" id="KW-0472">Membrane</keyword>
<organism evidence="3 4">
    <name type="scientific">Temperatibacter marinus</name>
    <dbReference type="NCBI Taxonomy" id="1456591"/>
    <lineage>
        <taxon>Bacteria</taxon>
        <taxon>Pseudomonadati</taxon>
        <taxon>Pseudomonadota</taxon>
        <taxon>Alphaproteobacteria</taxon>
        <taxon>Kordiimonadales</taxon>
        <taxon>Temperatibacteraceae</taxon>
        <taxon>Temperatibacter</taxon>
    </lineage>
</organism>
<accession>A0AA52H8D7</accession>
<keyword evidence="4" id="KW-1185">Reference proteome</keyword>
<evidence type="ECO:0000259" key="2">
    <source>
        <dbReference type="Pfam" id="PF04235"/>
    </source>
</evidence>
<keyword evidence="1" id="KW-0812">Transmembrane</keyword>
<feature type="transmembrane region" description="Helical" evidence="1">
    <location>
        <begin position="60"/>
        <end position="87"/>
    </location>
</feature>
<dbReference type="RefSeq" id="WP_310797563.1">
    <property type="nucleotide sequence ID" value="NZ_CP123872.1"/>
</dbReference>
<dbReference type="Pfam" id="PF04235">
    <property type="entry name" value="DUF418"/>
    <property type="match status" value="1"/>
</dbReference>
<feature type="transmembrane region" description="Helical" evidence="1">
    <location>
        <begin position="317"/>
        <end position="341"/>
    </location>
</feature>
<protein>
    <submittedName>
        <fullName evidence="3">DUF418 domain-containing protein</fullName>
    </submittedName>
</protein>
<evidence type="ECO:0000313" key="4">
    <source>
        <dbReference type="Proteomes" id="UP001268683"/>
    </source>
</evidence>
<keyword evidence="1" id="KW-1133">Transmembrane helix</keyword>
<feature type="transmembrane region" description="Helical" evidence="1">
    <location>
        <begin position="387"/>
        <end position="408"/>
    </location>
</feature>
<evidence type="ECO:0000313" key="3">
    <source>
        <dbReference type="EMBL" id="WND01734.1"/>
    </source>
</evidence>
<feature type="transmembrane region" description="Helical" evidence="1">
    <location>
        <begin position="144"/>
        <end position="162"/>
    </location>
</feature>
<dbReference type="InterPro" id="IPR052529">
    <property type="entry name" value="Bact_Transport_Assoc"/>
</dbReference>
<gene>
    <name evidence="3" type="ORF">QGN29_09225</name>
</gene>
<feature type="domain" description="DUF418" evidence="2">
    <location>
        <begin position="265"/>
        <end position="424"/>
    </location>
</feature>
<reference evidence="3" key="1">
    <citation type="submission" date="2023-04" db="EMBL/GenBank/DDBJ databases">
        <title>Complete genome sequence of Temperatibacter marinus.</title>
        <authorList>
            <person name="Rong J.-C."/>
            <person name="Yi M.-L."/>
            <person name="Zhao Q."/>
        </authorList>
    </citation>
    <scope>NUCLEOTIDE SEQUENCE</scope>
    <source>
        <strain evidence="3">NBRC 110045</strain>
    </source>
</reference>
<feature type="transmembrane region" description="Helical" evidence="1">
    <location>
        <begin position="277"/>
        <end position="297"/>
    </location>
</feature>
<feature type="transmembrane region" description="Helical" evidence="1">
    <location>
        <begin position="19"/>
        <end position="40"/>
    </location>
</feature>
<dbReference type="EMBL" id="CP123872">
    <property type="protein sequence ID" value="WND01734.1"/>
    <property type="molecule type" value="Genomic_DNA"/>
</dbReference>
<dbReference type="PANTHER" id="PTHR30590:SF2">
    <property type="entry name" value="INNER MEMBRANE PROTEIN"/>
    <property type="match status" value="1"/>
</dbReference>
<evidence type="ECO:0000256" key="1">
    <source>
        <dbReference type="SAM" id="Phobius"/>
    </source>
</evidence>
<feature type="transmembrane region" description="Helical" evidence="1">
    <location>
        <begin position="244"/>
        <end position="265"/>
    </location>
</feature>
<dbReference type="KEGG" id="tmk:QGN29_09225"/>
<dbReference type="Proteomes" id="UP001268683">
    <property type="component" value="Chromosome"/>
</dbReference>
<dbReference type="InterPro" id="IPR007349">
    <property type="entry name" value="DUF418"/>
</dbReference>
<name>A0AA52H8D7_9PROT</name>
<feature type="transmembrane region" description="Helical" evidence="1">
    <location>
        <begin position="108"/>
        <end position="138"/>
    </location>
</feature>
<dbReference type="AlphaFoldDB" id="A0AA52H8D7"/>
<proteinExistence type="predicted"/>
<sequence length="431" mass="49255">MTSSAVPIMGQERINSLDILRGVALFGILIMNINGMALPGSGYGNPNAWGGASGWDLTTWFTVNIFFESTMRTIFSMLFGAGAILFMDRLSEKLPGNEASEIYMRRNSLLILFGAIHAYLLLWFGDILFYYGIAALILFSFRKANFKFLIAVCLLIMSIQITKGVLKYNKLIDDYEKSIAAETKKEAGETLTKKEEGAIKKWTGIWERRNTQPEKAKEEIEKRHKGWWDNVLAFKGRVMTMESYVMYDFFFFDAFLAMLVGMMVYRLGIFTLEKSTGFYGGMMIVGYLIGLPIRYYITMEIYNSGFNPIAFKVMDIFLDVSRLALAMGHIGLLLLFVRYNILGFLLKALGAVGRMALSNYIMHSVIFVFLFTGVGLSMFGELMRHELIYVWAIICVSQLILSPLWLSYYKYGPLEWVWRSLTYGERQAFKK</sequence>
<feature type="transmembrane region" description="Helical" evidence="1">
    <location>
        <begin position="361"/>
        <end position="380"/>
    </location>
</feature>
<dbReference type="PANTHER" id="PTHR30590">
    <property type="entry name" value="INNER MEMBRANE PROTEIN"/>
    <property type="match status" value="1"/>
</dbReference>